<evidence type="ECO:0000256" key="14">
    <source>
        <dbReference type="ARBA" id="ARBA00042842"/>
    </source>
</evidence>
<evidence type="ECO:0000256" key="5">
    <source>
        <dbReference type="ARBA" id="ARBA00022679"/>
    </source>
</evidence>
<dbReference type="GO" id="GO:0051301">
    <property type="term" value="P:cell division"/>
    <property type="evidence" value="ECO:0007669"/>
    <property type="project" value="UniProtKB-KW"/>
</dbReference>
<dbReference type="GO" id="GO:0005737">
    <property type="term" value="C:cytoplasm"/>
    <property type="evidence" value="ECO:0007669"/>
    <property type="project" value="UniProtKB-SubCell"/>
</dbReference>
<evidence type="ECO:0000256" key="15">
    <source>
        <dbReference type="ARBA" id="ARBA00047527"/>
    </source>
</evidence>
<comment type="catalytic activity">
    <reaction evidence="15">
        <text>phosphoenolpyruvate + UDP-N-acetyl-alpha-D-glucosamine = UDP-N-acetyl-3-O-(1-carboxyvinyl)-alpha-D-glucosamine + phosphate</text>
        <dbReference type="Rhea" id="RHEA:18681"/>
        <dbReference type="ChEBI" id="CHEBI:43474"/>
        <dbReference type="ChEBI" id="CHEBI:57705"/>
        <dbReference type="ChEBI" id="CHEBI:58702"/>
        <dbReference type="ChEBI" id="CHEBI:68483"/>
        <dbReference type="EC" id="2.5.1.7"/>
    </reaction>
</comment>
<dbReference type="InterPro" id="IPR005750">
    <property type="entry name" value="UDP_GlcNAc_COvinyl_MurA"/>
</dbReference>
<comment type="pathway">
    <text evidence="2">Cell wall biogenesis; peptidoglycan biosynthesis.</text>
</comment>
<dbReference type="NCBIfam" id="NF006873">
    <property type="entry name" value="PRK09369.1"/>
    <property type="match status" value="1"/>
</dbReference>
<dbReference type="InterPro" id="IPR013792">
    <property type="entry name" value="RNA3'P_cycl/enolpyr_Trfase_a/b"/>
</dbReference>
<organism evidence="17 18">
    <name type="scientific">Biomphalaria glabrata</name>
    <name type="common">Bloodfluke planorb</name>
    <name type="synonym">Freshwater snail</name>
    <dbReference type="NCBI Taxonomy" id="6526"/>
    <lineage>
        <taxon>Eukaryota</taxon>
        <taxon>Metazoa</taxon>
        <taxon>Spiralia</taxon>
        <taxon>Lophotrochozoa</taxon>
        <taxon>Mollusca</taxon>
        <taxon>Gastropoda</taxon>
        <taxon>Heterobranchia</taxon>
        <taxon>Euthyneura</taxon>
        <taxon>Panpulmonata</taxon>
        <taxon>Hygrophila</taxon>
        <taxon>Lymnaeoidea</taxon>
        <taxon>Planorbidae</taxon>
        <taxon>Biomphalaria</taxon>
    </lineage>
</organism>
<evidence type="ECO:0000313" key="17">
    <source>
        <dbReference type="EnsemblMetazoa" id="BGLB005169-PB"/>
    </source>
</evidence>
<dbReference type="CDD" id="cd01555">
    <property type="entry name" value="UdpNAET"/>
    <property type="match status" value="1"/>
</dbReference>
<keyword evidence="3" id="KW-0963">Cytoplasm</keyword>
<dbReference type="InterPro" id="IPR050068">
    <property type="entry name" value="MurA_subfamily"/>
</dbReference>
<dbReference type="VEuPathDB" id="VectorBase:BGLB005169"/>
<comment type="similarity">
    <text evidence="10">Belongs to the EPSP synthase family. MurA subfamily.</text>
</comment>
<keyword evidence="5" id="KW-0808">Transferase</keyword>
<sequence>MNRIIVKGNKPINGKIKISGSKNAALPIIIAAAAINKKTILHNIPNISDILSLCNILRYIGYDIDYNGYTLIIDPPYSHSAIDLSDCCSVEEFRASTLLIGALINCCGSIKIKMPGGCAIGLRPIDMHIMALRTMGSIISCNDNVLHCSIRHQTKGSRIVFPRISVGATENAIIAASVSDGVTEIENAAMEPEIEDLLNFLISTGVKISGVGTRSIVVNGTSSHDSIEYKITNDRIETISYALAAIATGGEVDLINSFMHDSMTDKIKEIGGRVVVCDNCVTVKSPSRRCIMPTNICTMPYPMFPSDAQPLFASILSVASGSSTIKETLYENRFMYVHELHKMGAQINIDKDVISINGVEKLFGSNVFATDLRSGMSLVLAALVAEGETFIDNVFHIDRGYENIDSKLTQCGAIIKRI</sequence>
<dbReference type="InterPro" id="IPR001986">
    <property type="entry name" value="Enolpyruvate_Tfrase_dom"/>
</dbReference>
<keyword evidence="9" id="KW-0961">Cell wall biogenesis/degradation</keyword>
<dbReference type="PANTHER" id="PTHR43783:SF1">
    <property type="entry name" value="UDP-N-ACETYLGLUCOSAMINE 1-CARBOXYVINYLTRANSFERASE"/>
    <property type="match status" value="1"/>
</dbReference>
<evidence type="ECO:0000256" key="4">
    <source>
        <dbReference type="ARBA" id="ARBA00022618"/>
    </source>
</evidence>
<evidence type="ECO:0000256" key="9">
    <source>
        <dbReference type="ARBA" id="ARBA00023316"/>
    </source>
</evidence>
<evidence type="ECO:0000259" key="16">
    <source>
        <dbReference type="Pfam" id="PF00275"/>
    </source>
</evidence>
<evidence type="ECO:0000256" key="10">
    <source>
        <dbReference type="ARBA" id="ARBA00038367"/>
    </source>
</evidence>
<dbReference type="NCBIfam" id="TIGR01072">
    <property type="entry name" value="murA"/>
    <property type="match status" value="1"/>
</dbReference>
<evidence type="ECO:0000256" key="3">
    <source>
        <dbReference type="ARBA" id="ARBA00022490"/>
    </source>
</evidence>
<feature type="domain" description="Enolpyruvate transferase" evidence="16">
    <location>
        <begin position="7"/>
        <end position="408"/>
    </location>
</feature>
<keyword evidence="6" id="KW-0133">Cell shape</keyword>
<evidence type="ECO:0000256" key="12">
    <source>
        <dbReference type="ARBA" id="ARBA00039754"/>
    </source>
</evidence>
<keyword evidence="4" id="KW-0132">Cell division</keyword>
<comment type="subcellular location">
    <subcellularLocation>
        <location evidence="1">Cytoplasm</location>
    </subcellularLocation>
</comment>
<dbReference type="GO" id="GO:0008760">
    <property type="term" value="F:UDP-N-acetylglucosamine 1-carboxyvinyltransferase activity"/>
    <property type="evidence" value="ECO:0007669"/>
    <property type="project" value="UniProtKB-EC"/>
</dbReference>
<dbReference type="GO" id="GO:0071555">
    <property type="term" value="P:cell wall organization"/>
    <property type="evidence" value="ECO:0007669"/>
    <property type="project" value="UniProtKB-KW"/>
</dbReference>
<keyword evidence="7" id="KW-0573">Peptidoglycan synthesis</keyword>
<evidence type="ECO:0000256" key="13">
    <source>
        <dbReference type="ARBA" id="ARBA00042443"/>
    </source>
</evidence>
<dbReference type="GO" id="GO:0008360">
    <property type="term" value="P:regulation of cell shape"/>
    <property type="evidence" value="ECO:0007669"/>
    <property type="project" value="UniProtKB-KW"/>
</dbReference>
<evidence type="ECO:0000256" key="6">
    <source>
        <dbReference type="ARBA" id="ARBA00022960"/>
    </source>
</evidence>
<evidence type="ECO:0000256" key="2">
    <source>
        <dbReference type="ARBA" id="ARBA00004752"/>
    </source>
</evidence>
<dbReference type="EC" id="2.5.1.7" evidence="11"/>
<protein>
    <recommendedName>
        <fullName evidence="12">UDP-N-acetylglucosamine 1-carboxyvinyltransferase</fullName>
        <ecNumber evidence="11">2.5.1.7</ecNumber>
    </recommendedName>
    <alternativeName>
        <fullName evidence="13">Enoylpyruvate transferase</fullName>
    </alternativeName>
    <alternativeName>
        <fullName evidence="14">UDP-N-acetylglucosamine enolpyruvyl transferase</fullName>
    </alternativeName>
</protein>
<dbReference type="Gene3D" id="3.65.10.10">
    <property type="entry name" value="Enolpyruvate transferase domain"/>
    <property type="match status" value="2"/>
</dbReference>
<dbReference type="Proteomes" id="UP000076420">
    <property type="component" value="Unassembled WGS sequence"/>
</dbReference>
<gene>
    <name evidence="17" type="primary">106060868</name>
</gene>
<evidence type="ECO:0000256" key="7">
    <source>
        <dbReference type="ARBA" id="ARBA00022984"/>
    </source>
</evidence>
<evidence type="ECO:0000256" key="1">
    <source>
        <dbReference type="ARBA" id="ARBA00004496"/>
    </source>
</evidence>
<dbReference type="InterPro" id="IPR036968">
    <property type="entry name" value="Enolpyruvate_Tfrase_sf"/>
</dbReference>
<dbReference type="PANTHER" id="PTHR43783">
    <property type="entry name" value="UDP-N-ACETYLGLUCOSAMINE 1-CARBOXYVINYLTRANSFERASE"/>
    <property type="match status" value="1"/>
</dbReference>
<dbReference type="Pfam" id="PF00275">
    <property type="entry name" value="EPSP_synthase"/>
    <property type="match status" value="1"/>
</dbReference>
<evidence type="ECO:0000256" key="8">
    <source>
        <dbReference type="ARBA" id="ARBA00023306"/>
    </source>
</evidence>
<name>A0A2C9JN80_BIOGL</name>
<accession>A0A2C9JN80</accession>
<dbReference type="SUPFAM" id="SSF55205">
    <property type="entry name" value="EPT/RTPC-like"/>
    <property type="match status" value="1"/>
</dbReference>
<dbReference type="HAMAP" id="MF_00111">
    <property type="entry name" value="MurA"/>
    <property type="match status" value="1"/>
</dbReference>
<evidence type="ECO:0000256" key="11">
    <source>
        <dbReference type="ARBA" id="ARBA00039108"/>
    </source>
</evidence>
<keyword evidence="8" id="KW-0131">Cell cycle</keyword>
<proteinExistence type="inferred from homology"/>
<dbReference type="EnsemblMetazoa" id="BGLB005169-RB">
    <property type="protein sequence ID" value="BGLB005169-PB"/>
    <property type="gene ID" value="BGLB005169"/>
</dbReference>
<reference evidence="17" key="1">
    <citation type="submission" date="2020-05" db="UniProtKB">
        <authorList>
            <consortium name="EnsemblMetazoa"/>
        </authorList>
    </citation>
    <scope>IDENTIFICATION</scope>
    <source>
        <strain evidence="17">BB02</strain>
    </source>
</reference>
<evidence type="ECO:0000313" key="18">
    <source>
        <dbReference type="Proteomes" id="UP000076420"/>
    </source>
</evidence>
<dbReference type="AlphaFoldDB" id="A0A2C9JN80"/>
<dbReference type="GO" id="GO:0019277">
    <property type="term" value="P:UDP-N-acetylgalactosamine biosynthetic process"/>
    <property type="evidence" value="ECO:0007669"/>
    <property type="project" value="InterPro"/>
</dbReference>